<sequence>MEVTLEDLNELKPGNIMDEEDESDDEGNENFDPFIDLRTITEPEPLAPGLNISLQNSLLLHLTFAKRHNLTKAALKDLLHLTSLHLIRPNKFPSNLANMYSSIGLSEVGVAKKFYCKNCYGILNEADTQCSNCQFVGKDFFIFNDIEEQLRKQFQKSSFKDNLFQPPARVHNKDDAIRDIYDGKFYKKLVNEGYFENDGINLTCQLNSDGVSLFKSSTYSVWPVYLRINELPPYMRNCKEFKLLPCLWFGKQKPYMRTFLRPLVDAMKTLFHSGIIIRFADGTKVNVRMVISGGLFDLPAKCLAQEMVQFNGYFGCSFCEIKGEQATSNGKKKGSKTVFPLNKDCIPKLRQEDRTIVQAILALERNKTIFGIKGCSILAELPYLNIIWNFPFDYMHGVFLGVSKTLANLWFDSSNSKNPWYLGGMSNIVENRLVAIKPPDEITRLPRSIINHRGYYKANEYRNWLFFYAPIILQDVLPEPYYR</sequence>
<organism evidence="2 3">
    <name type="scientific">Clytia hemisphaerica</name>
    <dbReference type="NCBI Taxonomy" id="252671"/>
    <lineage>
        <taxon>Eukaryota</taxon>
        <taxon>Metazoa</taxon>
        <taxon>Cnidaria</taxon>
        <taxon>Hydrozoa</taxon>
        <taxon>Hydroidolina</taxon>
        <taxon>Leptothecata</taxon>
        <taxon>Obeliida</taxon>
        <taxon>Clytiidae</taxon>
        <taxon>Clytia</taxon>
    </lineage>
</organism>
<evidence type="ECO:0000256" key="1">
    <source>
        <dbReference type="SAM" id="MobiDB-lite"/>
    </source>
</evidence>
<protein>
    <submittedName>
        <fullName evidence="2">Uncharacterized protein</fullName>
    </submittedName>
</protein>
<dbReference type="AlphaFoldDB" id="A0A7M5VAL8"/>
<dbReference type="EnsemblMetazoa" id="CLYHEMT009045.1">
    <property type="protein sequence ID" value="CLYHEMP009045.1"/>
    <property type="gene ID" value="CLYHEMG009045"/>
</dbReference>
<feature type="region of interest" description="Disordered" evidence="1">
    <location>
        <begin position="1"/>
        <end position="31"/>
    </location>
</feature>
<keyword evidence="3" id="KW-1185">Reference proteome</keyword>
<evidence type="ECO:0000313" key="2">
    <source>
        <dbReference type="EnsemblMetazoa" id="CLYHEMP009045.1"/>
    </source>
</evidence>
<dbReference type="Proteomes" id="UP000594262">
    <property type="component" value="Unplaced"/>
</dbReference>
<dbReference type="InterPro" id="IPR004242">
    <property type="entry name" value="Transposase_21"/>
</dbReference>
<accession>A0A7M5VAL8</accession>
<dbReference type="PANTHER" id="PTHR46579:SF1">
    <property type="entry name" value="F5_8 TYPE C DOMAIN-CONTAINING PROTEIN"/>
    <property type="match status" value="1"/>
</dbReference>
<feature type="compositionally biased region" description="Acidic residues" evidence="1">
    <location>
        <begin position="17"/>
        <end position="29"/>
    </location>
</feature>
<dbReference type="OrthoDB" id="10065488at2759"/>
<dbReference type="PANTHER" id="PTHR46579">
    <property type="entry name" value="F5/8 TYPE C DOMAIN-CONTAINING PROTEIN-RELATED"/>
    <property type="match status" value="1"/>
</dbReference>
<dbReference type="EnsemblMetazoa" id="CLYHEMT009045.2">
    <property type="protein sequence ID" value="CLYHEMP009045.2"/>
    <property type="gene ID" value="CLYHEMG009045"/>
</dbReference>
<name>A0A7M5VAL8_9CNID</name>
<evidence type="ECO:0000313" key="3">
    <source>
        <dbReference type="Proteomes" id="UP000594262"/>
    </source>
</evidence>
<reference evidence="2" key="1">
    <citation type="submission" date="2021-01" db="UniProtKB">
        <authorList>
            <consortium name="EnsemblMetazoa"/>
        </authorList>
    </citation>
    <scope>IDENTIFICATION</scope>
</reference>
<dbReference type="Pfam" id="PF02992">
    <property type="entry name" value="Transposase_21"/>
    <property type="match status" value="1"/>
</dbReference>
<proteinExistence type="predicted"/>